<reference evidence="10" key="1">
    <citation type="submission" date="2018-11" db="EMBL/GenBank/DDBJ databases">
        <authorList>
            <person name="Alioto T."/>
            <person name="Alioto T."/>
        </authorList>
    </citation>
    <scope>NUCLEOTIDE SEQUENCE</scope>
</reference>
<feature type="repeat" description="ANK" evidence="8">
    <location>
        <begin position="1108"/>
        <end position="1140"/>
    </location>
</feature>
<dbReference type="GO" id="GO:0003712">
    <property type="term" value="F:transcription coregulator activity"/>
    <property type="evidence" value="ECO:0007669"/>
    <property type="project" value="InterPro"/>
</dbReference>
<dbReference type="GO" id="GO:0022857">
    <property type="term" value="F:transmembrane transporter activity"/>
    <property type="evidence" value="ECO:0007669"/>
    <property type="project" value="TreeGrafter"/>
</dbReference>
<dbReference type="Gene3D" id="1.10.533.10">
    <property type="entry name" value="Death Domain, Fas"/>
    <property type="match status" value="2"/>
</dbReference>
<sequence>MATNQPMNVLEWQLHCVLKRANLLQYYESFVREGECDVLKLSNAEDEKFHDVMEKVGMARKPLRIRQLRSTLLEWIKDPGEIAENQNENQPVATDEKTENDQCDDYLNPNDSSQIVSIEKGQTSKRKSGLFGRLVGFFRKKPGTSKTVKKGDKGLTEKNEDVTTLIKKIDDDTLSTSAPKSTTVSEFYPGVPHIRKDVHWKHTKEEGPISTNKLETKTIQQQENTRSRPTQRVIKDQKQHGLCPYYDELINKTVLDKMVLDNLISRCIFMIEDREEIIKPTTQRERNKVLLDILIERPYGTVDVFKGVLKESDPHNSDIQELISRMQCTVTSDENMSCHEINVDDRAIRIQKNYTLLVNNIVSTTDVIDYLIGEDIMQHEEREEVCASGLTTNESNRRLLDKLLYKDSNGYHQFLKALRHAEYSQIATEVSNTAVTELDQKLYRIGITKFRHRQDSKEEKFEDQFERRLEQWKEDDHTFVSIEAEKEVIKTISTESCTIIIGNSGTGKSFLTRHVALKMMKQGYIVIPCDNPGDIRQWFKPERKTLFVFDDVCGRYTLNQQIFTDWKQRHDHIKSLLKDKCCKIMATCRLEVYKEEQFNSLSFFKTCTVDLSSQALKLNSAEKFALAEVYFKNNADKVKELSEEYDFFPLLCSLYYKQKLQEHIDINNFFSNPFDIFANELKDMYREGDAGKMKYCSLVLCVMFNNTLREEYFSTKDKKSGLVIEDLLAECELNKGTSIARLRKSLETLEGTYVVKEDCTYKIIHDKLFDFLAKYFGEKMLQLFIEHAHTDFIRERCIWKTTHDISTTITFSIMIHDDNITLYIERLLKDWDTGYVCNVSNNRNMNSTMFLERFINNLNNFDHSKQEKLACTQDINNTDIALLGSCSMGNVDLVKWLISRKSDINYCGEVGWSPLLLASYKGHVDVVQVLVQHSAEINKCHNDGASPLYIASQEGHFDIVKELIQHSAEVNKCNKDGTSPLYIASQEGHVDVVKELIQHSADVNQCDNDEVSPLFRSCQEGHINVVKELLQHSAEVNLGDNNGLSPLYVASFEGHVDVVKELIQHSAEVNKCTNDGTSPLYIASHEGHVDVVKELIQHSAEVNKCNNNSTSPLYIASQEGRVDVVKELIKHSAEVNKCDNEGTSPLYIASKEGHVDVVKELIQHSAEVNKCNNNGASPLYIASQEGHFDVVKELIQHSAEVNKCKPNGVSPLYIASQKGHGDVVKELIQHSAEVNKYVNQYNNDYASPLWRACQKGHVDVVKELIQNSAEVNRCVNNGLSPLYIASQNGHNIVVKILLQQLADVNQCKINGSSPLYIASQNGHLSIVKSLCQHSAKVDQSSKNSTPLHIACYCNWIEAEHVLLQFDDGGNVTYEDGANQKGYVQHSAEGNQLINSNYVSPLYIASQEGHCDVVKELLLQSSEVNHGAITGVSPLYIACQGGYVEVVKELLQHSADVNFCNDKGASPLYVASQYGHDGVVKELLHHSANINKCDYQGKSPLTVSQEHGHLEIELLLLGKGASQQ</sequence>
<feature type="repeat" description="ANK" evidence="8">
    <location>
        <begin position="1495"/>
        <end position="1523"/>
    </location>
</feature>
<dbReference type="Pfam" id="PF04904">
    <property type="entry name" value="SAM_NCD1"/>
    <property type="match status" value="1"/>
</dbReference>
<feature type="repeat" description="ANK" evidence="8">
    <location>
        <begin position="1277"/>
        <end position="1309"/>
    </location>
</feature>
<keyword evidence="6" id="KW-0325">Glycoprotein</keyword>
<feature type="repeat" description="ANK" evidence="8">
    <location>
        <begin position="1429"/>
        <end position="1461"/>
    </location>
</feature>
<keyword evidence="2" id="KW-0716">Sensory transduction</keyword>
<feature type="repeat" description="ANK" evidence="8">
    <location>
        <begin position="943"/>
        <end position="975"/>
    </location>
</feature>
<proteinExistence type="predicted"/>
<dbReference type="GO" id="GO:1902495">
    <property type="term" value="C:transmembrane transporter complex"/>
    <property type="evidence" value="ECO:0007669"/>
    <property type="project" value="TreeGrafter"/>
</dbReference>
<dbReference type="PANTHER" id="PTHR47143">
    <property type="entry name" value="TRANSIENT RECEPTOR POTENTIAL CATION CHANNEL PROTEIN PAINLESS"/>
    <property type="match status" value="1"/>
</dbReference>
<dbReference type="SMART" id="SM00248">
    <property type="entry name" value="ANK"/>
    <property type="match status" value="18"/>
</dbReference>
<evidence type="ECO:0000256" key="4">
    <source>
        <dbReference type="ARBA" id="ARBA00023043"/>
    </source>
</evidence>
<feature type="repeat" description="ANK" evidence="8">
    <location>
        <begin position="1244"/>
        <end position="1272"/>
    </location>
</feature>
<dbReference type="PANTHER" id="PTHR47143:SF1">
    <property type="entry name" value="ION_TRANS DOMAIN-CONTAINING PROTEIN"/>
    <property type="match status" value="1"/>
</dbReference>
<evidence type="ECO:0000256" key="2">
    <source>
        <dbReference type="ARBA" id="ARBA00022606"/>
    </source>
</evidence>
<dbReference type="SUPFAM" id="SSF48403">
    <property type="entry name" value="Ankyrin repeat"/>
    <property type="match status" value="2"/>
</dbReference>
<name>A0A8B6F4Z0_MYTGA</name>
<dbReference type="OrthoDB" id="7464126at2759"/>
<feature type="repeat" description="ANK" evidence="8">
    <location>
        <begin position="1042"/>
        <end position="1074"/>
    </location>
</feature>
<dbReference type="EMBL" id="UYJE01006076">
    <property type="protein sequence ID" value="VDI42860.1"/>
    <property type="molecule type" value="Genomic_DNA"/>
</dbReference>
<keyword evidence="1" id="KW-0813">Transport</keyword>
<evidence type="ECO:0000313" key="11">
    <source>
        <dbReference type="Proteomes" id="UP000596742"/>
    </source>
</evidence>
<evidence type="ECO:0000256" key="6">
    <source>
        <dbReference type="ARBA" id="ARBA00023180"/>
    </source>
</evidence>
<keyword evidence="5" id="KW-0406">Ion transport</keyword>
<evidence type="ECO:0000259" key="9">
    <source>
        <dbReference type="PROSITE" id="PS50209"/>
    </source>
</evidence>
<evidence type="ECO:0000256" key="5">
    <source>
        <dbReference type="ARBA" id="ARBA00023065"/>
    </source>
</evidence>
<organism evidence="10 11">
    <name type="scientific">Mytilus galloprovincialis</name>
    <name type="common">Mediterranean mussel</name>
    <dbReference type="NCBI Taxonomy" id="29158"/>
    <lineage>
        <taxon>Eukaryota</taxon>
        <taxon>Metazoa</taxon>
        <taxon>Spiralia</taxon>
        <taxon>Lophotrochozoa</taxon>
        <taxon>Mollusca</taxon>
        <taxon>Bivalvia</taxon>
        <taxon>Autobranchia</taxon>
        <taxon>Pteriomorphia</taxon>
        <taxon>Mytilida</taxon>
        <taxon>Mytiloidea</taxon>
        <taxon>Mytilidae</taxon>
        <taxon>Mytilinae</taxon>
        <taxon>Mytilus</taxon>
    </lineage>
</organism>
<evidence type="ECO:0000313" key="10">
    <source>
        <dbReference type="EMBL" id="VDI42860.1"/>
    </source>
</evidence>
<feature type="domain" description="CARD" evidence="9">
    <location>
        <begin position="350"/>
        <end position="433"/>
    </location>
</feature>
<feature type="repeat" description="ANK" evidence="8">
    <location>
        <begin position="1310"/>
        <end position="1342"/>
    </location>
</feature>
<dbReference type="InterPro" id="IPR002110">
    <property type="entry name" value="Ankyrin_rpt"/>
</dbReference>
<comment type="caution">
    <text evidence="10">The sequence shown here is derived from an EMBL/GenBank/DDBJ whole genome shotgun (WGS) entry which is preliminary data.</text>
</comment>
<keyword evidence="11" id="KW-1185">Reference proteome</keyword>
<accession>A0A8B6F4Z0</accession>
<dbReference type="Gene3D" id="1.25.40.20">
    <property type="entry name" value="Ankyrin repeat-containing domain"/>
    <property type="match status" value="5"/>
</dbReference>
<dbReference type="Proteomes" id="UP000596742">
    <property type="component" value="Unassembled WGS sequence"/>
</dbReference>
<keyword evidence="4 8" id="KW-0040">ANK repeat</keyword>
<keyword evidence="3" id="KW-0677">Repeat</keyword>
<protein>
    <recommendedName>
        <fullName evidence="9">CARD domain-containing protein</fullName>
    </recommendedName>
</protein>
<feature type="repeat" description="ANK" evidence="8">
    <location>
        <begin position="976"/>
        <end position="1008"/>
    </location>
</feature>
<feature type="repeat" description="ANK" evidence="8">
    <location>
        <begin position="1141"/>
        <end position="1173"/>
    </location>
</feature>
<evidence type="ECO:0000256" key="7">
    <source>
        <dbReference type="ARBA" id="ARBA00023303"/>
    </source>
</evidence>
<feature type="repeat" description="ANK" evidence="8">
    <location>
        <begin position="1462"/>
        <end position="1494"/>
    </location>
</feature>
<feature type="repeat" description="ANK" evidence="8">
    <location>
        <begin position="910"/>
        <end position="942"/>
    </location>
</feature>
<evidence type="ECO:0000256" key="8">
    <source>
        <dbReference type="PROSITE-ProRule" id="PRU00023"/>
    </source>
</evidence>
<dbReference type="InterPro" id="IPR052076">
    <property type="entry name" value="TRP_cation_channel"/>
</dbReference>
<dbReference type="PROSITE" id="PS50209">
    <property type="entry name" value="CARD"/>
    <property type="match status" value="2"/>
</dbReference>
<dbReference type="GO" id="GO:0006355">
    <property type="term" value="P:regulation of DNA-templated transcription"/>
    <property type="evidence" value="ECO:0007669"/>
    <property type="project" value="InterPro"/>
</dbReference>
<dbReference type="InterPro" id="IPR001315">
    <property type="entry name" value="CARD"/>
</dbReference>
<keyword evidence="7" id="KW-0407">Ion channel</keyword>
<feature type="repeat" description="ANK" evidence="8">
    <location>
        <begin position="1174"/>
        <end position="1206"/>
    </location>
</feature>
<dbReference type="Pfam" id="PF13637">
    <property type="entry name" value="Ank_4"/>
    <property type="match status" value="2"/>
</dbReference>
<feature type="repeat" description="ANK" evidence="8">
    <location>
        <begin position="1075"/>
        <end position="1107"/>
    </location>
</feature>
<dbReference type="PROSITE" id="PS50088">
    <property type="entry name" value="ANK_REPEAT"/>
    <property type="match status" value="16"/>
</dbReference>
<dbReference type="PROSITE" id="PS50297">
    <property type="entry name" value="ANK_REP_REGION"/>
    <property type="match status" value="16"/>
</dbReference>
<evidence type="ECO:0000256" key="3">
    <source>
        <dbReference type="ARBA" id="ARBA00022737"/>
    </source>
</evidence>
<dbReference type="InterPro" id="IPR011029">
    <property type="entry name" value="DEATH-like_dom_sf"/>
</dbReference>
<dbReference type="InterPro" id="IPR006988">
    <property type="entry name" value="Nab_N"/>
</dbReference>
<dbReference type="CDD" id="cd01671">
    <property type="entry name" value="CARD"/>
    <property type="match status" value="2"/>
</dbReference>
<dbReference type="Pfam" id="PF00619">
    <property type="entry name" value="CARD"/>
    <property type="match status" value="2"/>
</dbReference>
<dbReference type="SUPFAM" id="SSF47986">
    <property type="entry name" value="DEATH domain"/>
    <property type="match status" value="2"/>
</dbReference>
<feature type="repeat" description="ANK" evidence="8">
    <location>
        <begin position="1009"/>
        <end position="1041"/>
    </location>
</feature>
<gene>
    <name evidence="10" type="ORF">MGAL_10B023497</name>
</gene>
<evidence type="ECO:0000256" key="1">
    <source>
        <dbReference type="ARBA" id="ARBA00022448"/>
    </source>
</evidence>
<feature type="repeat" description="ANK" evidence="8">
    <location>
        <begin position="1207"/>
        <end position="1239"/>
    </location>
</feature>
<dbReference type="SUPFAM" id="SSF52540">
    <property type="entry name" value="P-loop containing nucleoside triphosphate hydrolases"/>
    <property type="match status" value="1"/>
</dbReference>
<dbReference type="Pfam" id="PF20720">
    <property type="entry name" value="nSTAND3"/>
    <property type="match status" value="1"/>
</dbReference>
<dbReference type="GO" id="GO:0034220">
    <property type="term" value="P:monoatomic ion transmembrane transport"/>
    <property type="evidence" value="ECO:0007669"/>
    <property type="project" value="UniProtKB-KW"/>
</dbReference>
<dbReference type="InterPro" id="IPR027417">
    <property type="entry name" value="P-loop_NTPase"/>
</dbReference>
<dbReference type="GO" id="GO:0005634">
    <property type="term" value="C:nucleus"/>
    <property type="evidence" value="ECO:0007669"/>
    <property type="project" value="InterPro"/>
</dbReference>
<dbReference type="GO" id="GO:0042981">
    <property type="term" value="P:regulation of apoptotic process"/>
    <property type="evidence" value="ECO:0007669"/>
    <property type="project" value="InterPro"/>
</dbReference>
<dbReference type="Pfam" id="PF00023">
    <property type="entry name" value="Ank"/>
    <property type="match status" value="2"/>
</dbReference>
<dbReference type="Pfam" id="PF12796">
    <property type="entry name" value="Ank_2"/>
    <property type="match status" value="4"/>
</dbReference>
<feature type="domain" description="CARD" evidence="9">
    <location>
        <begin position="234"/>
        <end position="315"/>
    </location>
</feature>
<dbReference type="InterPro" id="IPR036770">
    <property type="entry name" value="Ankyrin_rpt-contain_sf"/>
</dbReference>
<dbReference type="InterPro" id="IPR049050">
    <property type="entry name" value="nSTAND3"/>
</dbReference>